<name>A0A2T2X8I6_9FIRM</name>
<gene>
    <name evidence="4" type="ORF">C7B43_04665</name>
</gene>
<evidence type="ECO:0000256" key="2">
    <source>
        <dbReference type="ARBA" id="ARBA00006479"/>
    </source>
</evidence>
<sequence>MLDELQSGNQQMIRDINVSNVLNVLRVQDAVSRVELSHALGLGKSTITVIINALMSCGAVEEMGAQQSSIGRKPRSLRMNSNWKYVIAVRLDISQVHVGIINLKGQIIYDKKIAKPLRGYSWEDILRELVPLVRTICLDAKIDWEHDVLGVSLALPGVINTSTVSISRLSKWPEFPIASWLSETLGKAVAVENDANALCLGERMKYTPANLDDMLVMLVEDGIGAGIIANGMMVKGGSLGAGQIGHMKVSDDGMLCSCGQTGCLETFVSNSAVKTNFVARLSPEAAEEIAGKIGTPLDQIDAQIIARLAMQGVPEALGVMDEVGFYMGRAITTVVNILNPAGIVIGGPLFEEAEHLMLERVWKMIRAETAPVLWSNLQLRVLRDKTKTMLIGVASQILDRAFRVRHDGSPDTMEVSLVSMVGF</sequence>
<dbReference type="PROSITE" id="PS01125">
    <property type="entry name" value="ROK"/>
    <property type="match status" value="1"/>
</dbReference>
<dbReference type="InterPro" id="IPR000600">
    <property type="entry name" value="ROK"/>
</dbReference>
<comment type="similarity">
    <text evidence="2">Belongs to the ROK (NagC/XylR) family.</text>
</comment>
<evidence type="ECO:0008006" key="6">
    <source>
        <dbReference type="Google" id="ProtNLM"/>
    </source>
</evidence>
<evidence type="ECO:0000313" key="5">
    <source>
        <dbReference type="Proteomes" id="UP000242699"/>
    </source>
</evidence>
<organism evidence="4 5">
    <name type="scientific">Sulfobacillus benefaciens</name>
    <dbReference type="NCBI Taxonomy" id="453960"/>
    <lineage>
        <taxon>Bacteria</taxon>
        <taxon>Bacillati</taxon>
        <taxon>Bacillota</taxon>
        <taxon>Clostridia</taxon>
        <taxon>Eubacteriales</taxon>
        <taxon>Clostridiales Family XVII. Incertae Sedis</taxon>
        <taxon>Sulfobacillus</taxon>
    </lineage>
</organism>
<keyword evidence="3" id="KW-0859">Xylose metabolism</keyword>
<evidence type="ECO:0000256" key="1">
    <source>
        <dbReference type="ARBA" id="ARBA00002486"/>
    </source>
</evidence>
<dbReference type="InterPro" id="IPR049874">
    <property type="entry name" value="ROK_cs"/>
</dbReference>
<protein>
    <recommendedName>
        <fullName evidence="6">ROK family protein</fullName>
    </recommendedName>
</protein>
<comment type="caution">
    <text evidence="4">The sequence shown here is derived from an EMBL/GenBank/DDBJ whole genome shotgun (WGS) entry which is preliminary data.</text>
</comment>
<dbReference type="AlphaFoldDB" id="A0A2T2X8I6"/>
<dbReference type="GO" id="GO:0042732">
    <property type="term" value="P:D-xylose metabolic process"/>
    <property type="evidence" value="ECO:0007669"/>
    <property type="project" value="UniProtKB-KW"/>
</dbReference>
<dbReference type="SUPFAM" id="SSF46785">
    <property type="entry name" value="Winged helix' DNA-binding domain"/>
    <property type="match status" value="1"/>
</dbReference>
<dbReference type="Gene3D" id="1.10.10.10">
    <property type="entry name" value="Winged helix-like DNA-binding domain superfamily/Winged helix DNA-binding domain"/>
    <property type="match status" value="1"/>
</dbReference>
<dbReference type="PANTHER" id="PTHR18964">
    <property type="entry name" value="ROK (REPRESSOR, ORF, KINASE) FAMILY"/>
    <property type="match status" value="1"/>
</dbReference>
<proteinExistence type="inferred from homology"/>
<reference evidence="4 5" key="1">
    <citation type="journal article" date="2014" name="BMC Genomics">
        <title>Comparison of environmental and isolate Sulfobacillus genomes reveals diverse carbon, sulfur, nitrogen, and hydrogen metabolisms.</title>
        <authorList>
            <person name="Justice N.B."/>
            <person name="Norman A."/>
            <person name="Brown C.T."/>
            <person name="Singh A."/>
            <person name="Thomas B.C."/>
            <person name="Banfield J.F."/>
        </authorList>
    </citation>
    <scope>NUCLEOTIDE SEQUENCE [LARGE SCALE GENOMIC DNA]</scope>
    <source>
        <strain evidence="4">AMDSBA1</strain>
    </source>
</reference>
<dbReference type="EMBL" id="PXYT01000007">
    <property type="protein sequence ID" value="PSR30767.1"/>
    <property type="molecule type" value="Genomic_DNA"/>
</dbReference>
<dbReference type="Proteomes" id="UP000242699">
    <property type="component" value="Unassembled WGS sequence"/>
</dbReference>
<dbReference type="InterPro" id="IPR036390">
    <property type="entry name" value="WH_DNA-bd_sf"/>
</dbReference>
<dbReference type="Gene3D" id="3.30.420.40">
    <property type="match status" value="2"/>
</dbReference>
<accession>A0A2T2X8I6</accession>
<dbReference type="InterPro" id="IPR036388">
    <property type="entry name" value="WH-like_DNA-bd_sf"/>
</dbReference>
<dbReference type="SUPFAM" id="SSF53067">
    <property type="entry name" value="Actin-like ATPase domain"/>
    <property type="match status" value="1"/>
</dbReference>
<dbReference type="InterPro" id="IPR043129">
    <property type="entry name" value="ATPase_NBD"/>
</dbReference>
<evidence type="ECO:0000313" key="4">
    <source>
        <dbReference type="EMBL" id="PSR30767.1"/>
    </source>
</evidence>
<evidence type="ECO:0000256" key="3">
    <source>
        <dbReference type="ARBA" id="ARBA00022629"/>
    </source>
</evidence>
<comment type="function">
    <text evidence="1">Transcriptional repressor of xylose-utilizing enzymes.</text>
</comment>
<keyword evidence="3" id="KW-0119">Carbohydrate metabolism</keyword>
<dbReference type="PANTHER" id="PTHR18964:SF149">
    <property type="entry name" value="BIFUNCTIONAL UDP-N-ACETYLGLUCOSAMINE 2-EPIMERASE_N-ACETYLMANNOSAMINE KINASE"/>
    <property type="match status" value="1"/>
</dbReference>
<dbReference type="Pfam" id="PF00480">
    <property type="entry name" value="ROK"/>
    <property type="match status" value="1"/>
</dbReference>